<dbReference type="Proteomes" id="UP000297834">
    <property type="component" value="Unassembled WGS sequence"/>
</dbReference>
<protein>
    <submittedName>
        <fullName evidence="1">Uncharacterized protein</fullName>
    </submittedName>
</protein>
<comment type="caution">
    <text evidence="1">The sequence shown here is derived from an EMBL/GenBank/DDBJ whole genome shotgun (WGS) entry which is preliminary data.</text>
</comment>
<dbReference type="OrthoDB" id="6695042at2"/>
<dbReference type="EMBL" id="SNTY01000058">
    <property type="protein sequence ID" value="TEU24694.1"/>
    <property type="molecule type" value="Genomic_DNA"/>
</dbReference>
<dbReference type="AlphaFoldDB" id="A0A4Y7XB62"/>
<organism evidence="1 2">
    <name type="scientific">Alkanindiges illinoisensis</name>
    <dbReference type="NCBI Taxonomy" id="197183"/>
    <lineage>
        <taxon>Bacteria</taxon>
        <taxon>Pseudomonadati</taxon>
        <taxon>Pseudomonadota</taxon>
        <taxon>Gammaproteobacteria</taxon>
        <taxon>Moraxellales</taxon>
        <taxon>Moraxellaceae</taxon>
        <taxon>Alkanindiges</taxon>
    </lineage>
</organism>
<evidence type="ECO:0000313" key="1">
    <source>
        <dbReference type="EMBL" id="TEU24694.1"/>
    </source>
</evidence>
<reference evidence="1 2" key="1">
    <citation type="submission" date="2019-03" db="EMBL/GenBank/DDBJ databases">
        <title>Alkanindiges illinoisensis: a potential pathogenic isolated from ascites of a gastric cancer patient with abdominal metastasis.</title>
        <authorList>
            <person name="Hu X."/>
            <person name="Yang B."/>
            <person name="Yan X."/>
            <person name="Lin L."/>
            <person name="Zhao H."/>
            <person name="Zhou F."/>
            <person name="Su B."/>
            <person name="Chen J."/>
            <person name="Rui Y."/>
            <person name="Wang Q."/>
            <person name="Zheng L."/>
        </authorList>
    </citation>
    <scope>NUCLEOTIDE SEQUENCE [LARGE SCALE GENOMIC DNA]</scope>
    <source>
        <strain evidence="1 2">NFYY 23406</strain>
    </source>
</reference>
<name>A0A4Y7XB62_9GAMM</name>
<gene>
    <name evidence="1" type="ORF">E2B99_11355</name>
</gene>
<proteinExistence type="predicted"/>
<evidence type="ECO:0000313" key="2">
    <source>
        <dbReference type="Proteomes" id="UP000297834"/>
    </source>
</evidence>
<sequence>MKMSISSVETHQRVHSYRFDQRELEQLALEKVAKELGFNLPQGNLKTESRIISNSSGINPTTYECRIQIVENLDCKE</sequence>
<keyword evidence="2" id="KW-1185">Reference proteome</keyword>
<accession>A0A4Y7XB62</accession>
<dbReference type="RefSeq" id="WP_134245046.1">
    <property type="nucleotide sequence ID" value="NZ_SNTY01000058.1"/>
</dbReference>